<organism evidence="1 2">
    <name type="scientific">Chrysochromulina tobinii</name>
    <dbReference type="NCBI Taxonomy" id="1460289"/>
    <lineage>
        <taxon>Eukaryota</taxon>
        <taxon>Haptista</taxon>
        <taxon>Haptophyta</taxon>
        <taxon>Prymnesiophyceae</taxon>
        <taxon>Prymnesiales</taxon>
        <taxon>Chrysochromulinaceae</taxon>
        <taxon>Chrysochromulina</taxon>
    </lineage>
</organism>
<protein>
    <submittedName>
        <fullName evidence="1">Uncharacterized protein</fullName>
    </submittedName>
</protein>
<comment type="caution">
    <text evidence="1">The sequence shown here is derived from an EMBL/GenBank/DDBJ whole genome shotgun (WGS) entry which is preliminary data.</text>
</comment>
<name>A0A0M0K9G3_9EUKA</name>
<dbReference type="SUPFAM" id="SSF53335">
    <property type="entry name" value="S-adenosyl-L-methionine-dependent methyltransferases"/>
    <property type="match status" value="1"/>
</dbReference>
<reference evidence="2" key="1">
    <citation type="journal article" date="2015" name="PLoS Genet.">
        <title>Genome Sequence and Transcriptome Analyses of Chrysochromulina tobin: Metabolic Tools for Enhanced Algal Fitness in the Prominent Order Prymnesiales (Haptophyceae).</title>
        <authorList>
            <person name="Hovde B.T."/>
            <person name="Deodato C.R."/>
            <person name="Hunsperger H.M."/>
            <person name="Ryken S.A."/>
            <person name="Yost W."/>
            <person name="Jha R.K."/>
            <person name="Patterson J."/>
            <person name="Monnat R.J. Jr."/>
            <person name="Barlow S.B."/>
            <person name="Starkenburg S.R."/>
            <person name="Cattolico R.A."/>
        </authorList>
    </citation>
    <scope>NUCLEOTIDE SEQUENCE</scope>
    <source>
        <strain evidence="2">CCMP291</strain>
    </source>
</reference>
<gene>
    <name evidence="1" type="ORF">Ctob_013945</name>
</gene>
<dbReference type="InterPro" id="IPR029063">
    <property type="entry name" value="SAM-dependent_MTases_sf"/>
</dbReference>
<dbReference type="AlphaFoldDB" id="A0A0M0K9G3"/>
<dbReference type="Gene3D" id="3.40.50.150">
    <property type="entry name" value="Vaccinia Virus protein VP39"/>
    <property type="match status" value="1"/>
</dbReference>
<accession>A0A0M0K9G3</accession>
<sequence>MRLDLREVPRWGCSVSAKNQQYTAGAHHSLISDVPRLAAFTEALERAAPGRRVLDVGTGPFMVLARIAQRCGASFVACVEHSSRSVTLALEILKREARSEAPSRRSKYGWTVVDGALDEECSQFLGQLAFLGAQLDDFELACPAPVGQPGVSAGCVALATGARDGRTIALYQGLSSTTALPGQIEVRDER</sequence>
<proteinExistence type="predicted"/>
<dbReference type="OrthoDB" id="415293at2759"/>
<dbReference type="Proteomes" id="UP000037460">
    <property type="component" value="Unassembled WGS sequence"/>
</dbReference>
<keyword evidence="2" id="KW-1185">Reference proteome</keyword>
<evidence type="ECO:0000313" key="2">
    <source>
        <dbReference type="Proteomes" id="UP000037460"/>
    </source>
</evidence>
<evidence type="ECO:0000313" key="1">
    <source>
        <dbReference type="EMBL" id="KOO35043.1"/>
    </source>
</evidence>
<dbReference type="EMBL" id="JWZX01001004">
    <property type="protein sequence ID" value="KOO35043.1"/>
    <property type="molecule type" value="Genomic_DNA"/>
</dbReference>